<keyword evidence="6" id="KW-0378">Hydrolase</keyword>
<dbReference type="PROSITE" id="PS50994">
    <property type="entry name" value="INTEGRASE"/>
    <property type="match status" value="1"/>
</dbReference>
<dbReference type="EnsemblMetazoa" id="AALFPA23_016098.R23469">
    <property type="protein sequence ID" value="AALFPA23_016098.P23469"/>
    <property type="gene ID" value="AALFPA23_016098"/>
</dbReference>
<dbReference type="EC" id="2.7.7.49" evidence="1"/>
<dbReference type="Proteomes" id="UP000069940">
    <property type="component" value="Unassembled WGS sequence"/>
</dbReference>
<proteinExistence type="predicted"/>
<dbReference type="Gene3D" id="3.30.420.10">
    <property type="entry name" value="Ribonuclease H-like superfamily/Ribonuclease H"/>
    <property type="match status" value="1"/>
</dbReference>
<organism evidence="11 12">
    <name type="scientific">Aedes albopictus</name>
    <name type="common">Asian tiger mosquito</name>
    <name type="synonym">Stegomyia albopicta</name>
    <dbReference type="NCBI Taxonomy" id="7160"/>
    <lineage>
        <taxon>Eukaryota</taxon>
        <taxon>Metazoa</taxon>
        <taxon>Ecdysozoa</taxon>
        <taxon>Arthropoda</taxon>
        <taxon>Hexapoda</taxon>
        <taxon>Insecta</taxon>
        <taxon>Pterygota</taxon>
        <taxon>Neoptera</taxon>
        <taxon>Endopterygota</taxon>
        <taxon>Diptera</taxon>
        <taxon>Nematocera</taxon>
        <taxon>Culicoidea</taxon>
        <taxon>Culicidae</taxon>
        <taxon>Culicinae</taxon>
        <taxon>Aedini</taxon>
        <taxon>Aedes</taxon>
        <taxon>Stegomyia</taxon>
    </lineage>
</organism>
<evidence type="ECO:0000256" key="1">
    <source>
        <dbReference type="ARBA" id="ARBA00012493"/>
    </source>
</evidence>
<dbReference type="InterPro" id="IPR050951">
    <property type="entry name" value="Retrovirus_Pol_polyprotein"/>
</dbReference>
<feature type="domain" description="Reverse transcriptase" evidence="9">
    <location>
        <begin position="2"/>
        <end position="186"/>
    </location>
</feature>
<dbReference type="InterPro" id="IPR001584">
    <property type="entry name" value="Integrase_cat-core"/>
</dbReference>
<keyword evidence="3" id="KW-0548">Nucleotidyltransferase</keyword>
<dbReference type="Pfam" id="PF17921">
    <property type="entry name" value="Integrase_H2C2"/>
    <property type="match status" value="1"/>
</dbReference>
<dbReference type="Gene3D" id="1.10.340.70">
    <property type="match status" value="1"/>
</dbReference>
<dbReference type="InterPro" id="IPR043128">
    <property type="entry name" value="Rev_trsase/Diguanyl_cyclase"/>
</dbReference>
<feature type="compositionally biased region" description="Low complexity" evidence="8">
    <location>
        <begin position="406"/>
        <end position="415"/>
    </location>
</feature>
<reference evidence="11" key="2">
    <citation type="submission" date="2025-05" db="UniProtKB">
        <authorList>
            <consortium name="EnsemblMetazoa"/>
        </authorList>
    </citation>
    <scope>IDENTIFICATION</scope>
    <source>
        <strain evidence="11">Foshan</strain>
    </source>
</reference>
<dbReference type="CDD" id="cd09274">
    <property type="entry name" value="RNase_HI_RT_Ty3"/>
    <property type="match status" value="1"/>
</dbReference>
<dbReference type="SUPFAM" id="SSF53098">
    <property type="entry name" value="Ribonuclease H-like"/>
    <property type="match status" value="1"/>
</dbReference>
<dbReference type="PROSITE" id="PS50878">
    <property type="entry name" value="RT_POL"/>
    <property type="match status" value="1"/>
</dbReference>
<evidence type="ECO:0000313" key="12">
    <source>
        <dbReference type="Proteomes" id="UP000069940"/>
    </source>
</evidence>
<feature type="compositionally biased region" description="Acidic residues" evidence="8">
    <location>
        <begin position="416"/>
        <end position="425"/>
    </location>
</feature>
<dbReference type="GeneID" id="115270284"/>
<dbReference type="CDD" id="cd01647">
    <property type="entry name" value="RT_LTR"/>
    <property type="match status" value="1"/>
</dbReference>
<sequence>MLDQGIIRPSNSPWTSPVWIVPKKLDATGQKKWRLVIDYRKLNEKTIDDRYPIPNITDILDKLGRCMYFTTLDLASGFHQIEVDSRDIAKTAFNVENGHYEFLRMPFGLKNAPSTFQRVMDNVLREHIGVRCLVYMDDIIVFSTSLKEHLDNLRKIFETLRKYNMKIQLDKSEFLKKEVAFLGHIVTRDGVQPNPDKIETIRKWPIPTDEKQLRGFLGVLGYYRKFIKDFAKIAKPLTQALRKGEKIIHNKEFVEAFERCRNILTSSDILQYPEFDKPFVLTTDASNYAVGAVLSQGKIGSDKPIAFASRTLNKSEENYSAIEKELLAIVWACKYFRPYLYGRKFTLYTDHKPLTHGLNLKDTNSRLIHWRLYLEEFDFEIQYRPGRQNVVADGLSRVRETEMNVNDASDAPSSSDTEDDSSENDETVHSADTDDSAFIPCTEHPLNKFSNQIVLQIGADEGETYEEVFPRMFRRTITKINFGVPNLIKMFKNYMDVKRSNCIFCPESVINSLQIVYKNYFSRGKPFKVCISQKLLIDLKTPEEQNLVIEQTHSNGHRGIWENNRKIAIRYFFPAMKSKIQQYVRLCRVCNSSKYERHPYKIKLGKTPNPKKPLEIVHVDIFIKKPNIFLSFIDKFSRFGTVIPIKSRNINDVRNGLTKYFTLIGTPNLIVSDNEPAIRSIEIRTLLENLNVQIHFTPPNHSVSNGTVERFHSTLGEIYRCLKPTYPDLNDKELFRIACTTYNNTVHSAVKLKPREIMYARRDEDEMSLDIDKIIENRNKFFQEVVSRSEATKNKNLKYHNRAREEPPVLPVEGTVYNKVQGVRNKGRERYLPVTVVEDKGRTFTDHYGRELHKDNIRRT</sequence>
<dbReference type="SUPFAM" id="SSF56672">
    <property type="entry name" value="DNA/RNA polymerases"/>
    <property type="match status" value="1"/>
</dbReference>
<keyword evidence="2" id="KW-0808">Transferase</keyword>
<name>A0ABM1Z8L8_AEDAL</name>
<dbReference type="InterPro" id="IPR012337">
    <property type="entry name" value="RNaseH-like_sf"/>
</dbReference>
<dbReference type="PANTHER" id="PTHR37984:SF5">
    <property type="entry name" value="PROTEIN NYNRIN-LIKE"/>
    <property type="match status" value="1"/>
</dbReference>
<evidence type="ECO:0000256" key="5">
    <source>
        <dbReference type="ARBA" id="ARBA00022759"/>
    </source>
</evidence>
<evidence type="ECO:0000256" key="7">
    <source>
        <dbReference type="ARBA" id="ARBA00022918"/>
    </source>
</evidence>
<dbReference type="Pfam" id="PF17917">
    <property type="entry name" value="RT_RNaseH"/>
    <property type="match status" value="1"/>
</dbReference>
<dbReference type="PANTHER" id="PTHR37984">
    <property type="entry name" value="PROTEIN CBG26694"/>
    <property type="match status" value="1"/>
</dbReference>
<keyword evidence="12" id="KW-1185">Reference proteome</keyword>
<dbReference type="InterPro" id="IPR043502">
    <property type="entry name" value="DNA/RNA_pol_sf"/>
</dbReference>
<evidence type="ECO:0000256" key="2">
    <source>
        <dbReference type="ARBA" id="ARBA00022679"/>
    </source>
</evidence>
<accession>A0ABM1Z8L8</accession>
<keyword evidence="7" id="KW-0695">RNA-directed DNA polymerase</keyword>
<dbReference type="Gene3D" id="3.30.70.270">
    <property type="match status" value="2"/>
</dbReference>
<evidence type="ECO:0000259" key="9">
    <source>
        <dbReference type="PROSITE" id="PS50878"/>
    </source>
</evidence>
<keyword evidence="4" id="KW-0540">Nuclease</keyword>
<evidence type="ECO:0000259" key="10">
    <source>
        <dbReference type="PROSITE" id="PS50994"/>
    </source>
</evidence>
<reference evidence="12" key="1">
    <citation type="journal article" date="2015" name="Proc. Natl. Acad. Sci. U.S.A.">
        <title>Genome sequence of the Asian Tiger mosquito, Aedes albopictus, reveals insights into its biology, genetics, and evolution.</title>
        <authorList>
            <person name="Chen X.G."/>
            <person name="Jiang X."/>
            <person name="Gu J."/>
            <person name="Xu M."/>
            <person name="Wu Y."/>
            <person name="Deng Y."/>
            <person name="Zhang C."/>
            <person name="Bonizzoni M."/>
            <person name="Dermauw W."/>
            <person name="Vontas J."/>
            <person name="Armbruster P."/>
            <person name="Huang X."/>
            <person name="Yang Y."/>
            <person name="Zhang H."/>
            <person name="He W."/>
            <person name="Peng H."/>
            <person name="Liu Y."/>
            <person name="Wu K."/>
            <person name="Chen J."/>
            <person name="Lirakis M."/>
            <person name="Topalis P."/>
            <person name="Van Leeuwen T."/>
            <person name="Hall A.B."/>
            <person name="Jiang X."/>
            <person name="Thorpe C."/>
            <person name="Mueller R.L."/>
            <person name="Sun C."/>
            <person name="Waterhouse R.M."/>
            <person name="Yan G."/>
            <person name="Tu Z.J."/>
            <person name="Fang X."/>
            <person name="James A.A."/>
        </authorList>
    </citation>
    <scope>NUCLEOTIDE SEQUENCE [LARGE SCALE GENOMIC DNA]</scope>
    <source>
        <strain evidence="12">Foshan</strain>
    </source>
</reference>
<evidence type="ECO:0000256" key="4">
    <source>
        <dbReference type="ARBA" id="ARBA00022722"/>
    </source>
</evidence>
<dbReference type="InterPro" id="IPR041588">
    <property type="entry name" value="Integrase_H2C2"/>
</dbReference>
<dbReference type="InterPro" id="IPR041373">
    <property type="entry name" value="RT_RNaseH"/>
</dbReference>
<dbReference type="RefSeq" id="XP_029735462.2">
    <property type="nucleotide sequence ID" value="XM_029879602.2"/>
</dbReference>
<evidence type="ECO:0000256" key="8">
    <source>
        <dbReference type="SAM" id="MobiDB-lite"/>
    </source>
</evidence>
<protein>
    <recommendedName>
        <fullName evidence="1">RNA-directed DNA polymerase</fullName>
        <ecNumber evidence="1">2.7.7.49</ecNumber>
    </recommendedName>
</protein>
<dbReference type="InterPro" id="IPR036397">
    <property type="entry name" value="RNaseH_sf"/>
</dbReference>
<feature type="domain" description="Integrase catalytic" evidence="10">
    <location>
        <begin position="604"/>
        <end position="762"/>
    </location>
</feature>
<dbReference type="Pfam" id="PF00078">
    <property type="entry name" value="RVT_1"/>
    <property type="match status" value="1"/>
</dbReference>
<feature type="region of interest" description="Disordered" evidence="8">
    <location>
        <begin position="401"/>
        <end position="431"/>
    </location>
</feature>
<evidence type="ECO:0000256" key="6">
    <source>
        <dbReference type="ARBA" id="ARBA00022801"/>
    </source>
</evidence>
<keyword evidence="5" id="KW-0255">Endonuclease</keyword>
<evidence type="ECO:0000313" key="11">
    <source>
        <dbReference type="EnsemblMetazoa" id="AALFPA23_016098.P23469"/>
    </source>
</evidence>
<dbReference type="Gene3D" id="3.10.10.10">
    <property type="entry name" value="HIV Type 1 Reverse Transcriptase, subunit A, domain 1"/>
    <property type="match status" value="1"/>
</dbReference>
<evidence type="ECO:0000256" key="3">
    <source>
        <dbReference type="ARBA" id="ARBA00022695"/>
    </source>
</evidence>
<dbReference type="InterPro" id="IPR000477">
    <property type="entry name" value="RT_dom"/>
</dbReference>